<dbReference type="PANTHER" id="PTHR33223:SF10">
    <property type="entry name" value="AMINOTRANSFERASE-LIKE PLANT MOBILE DOMAIN-CONTAINING PROTEIN"/>
    <property type="match status" value="1"/>
</dbReference>
<dbReference type="EMBL" id="BPVZ01000029">
    <property type="protein sequence ID" value="GKV08581.1"/>
    <property type="molecule type" value="Genomic_DNA"/>
</dbReference>
<evidence type="ECO:0000256" key="1">
    <source>
        <dbReference type="SAM" id="MobiDB-lite"/>
    </source>
</evidence>
<organism evidence="2 3">
    <name type="scientific">Rubroshorea leprosula</name>
    <dbReference type="NCBI Taxonomy" id="152421"/>
    <lineage>
        <taxon>Eukaryota</taxon>
        <taxon>Viridiplantae</taxon>
        <taxon>Streptophyta</taxon>
        <taxon>Embryophyta</taxon>
        <taxon>Tracheophyta</taxon>
        <taxon>Spermatophyta</taxon>
        <taxon>Magnoliopsida</taxon>
        <taxon>eudicotyledons</taxon>
        <taxon>Gunneridae</taxon>
        <taxon>Pentapetalae</taxon>
        <taxon>rosids</taxon>
        <taxon>malvids</taxon>
        <taxon>Malvales</taxon>
        <taxon>Dipterocarpaceae</taxon>
        <taxon>Rubroshorea</taxon>
    </lineage>
</organism>
<dbReference type="Proteomes" id="UP001054252">
    <property type="component" value="Unassembled WGS sequence"/>
</dbReference>
<reference evidence="2 3" key="1">
    <citation type="journal article" date="2021" name="Commun. Biol.">
        <title>The genome of Shorea leprosula (Dipterocarpaceae) highlights the ecological relevance of drought in aseasonal tropical rainforests.</title>
        <authorList>
            <person name="Ng K.K.S."/>
            <person name="Kobayashi M.J."/>
            <person name="Fawcett J.A."/>
            <person name="Hatakeyama M."/>
            <person name="Paape T."/>
            <person name="Ng C.H."/>
            <person name="Ang C.C."/>
            <person name="Tnah L.H."/>
            <person name="Lee C.T."/>
            <person name="Nishiyama T."/>
            <person name="Sese J."/>
            <person name="O'Brien M.J."/>
            <person name="Copetti D."/>
            <person name="Mohd Noor M.I."/>
            <person name="Ong R.C."/>
            <person name="Putra M."/>
            <person name="Sireger I.Z."/>
            <person name="Indrioko S."/>
            <person name="Kosugi Y."/>
            <person name="Izuno A."/>
            <person name="Isagi Y."/>
            <person name="Lee S.L."/>
            <person name="Shimizu K.K."/>
        </authorList>
    </citation>
    <scope>NUCLEOTIDE SEQUENCE [LARGE SCALE GENOMIC DNA]</scope>
    <source>
        <strain evidence="2">214</strain>
    </source>
</reference>
<proteinExistence type="predicted"/>
<evidence type="ECO:0000313" key="2">
    <source>
        <dbReference type="EMBL" id="GKV08581.1"/>
    </source>
</evidence>
<protein>
    <recommendedName>
        <fullName evidence="4">Retrotransposon gag domain-containing protein</fullName>
    </recommendedName>
</protein>
<name>A0AAV5J7X0_9ROSI</name>
<dbReference type="AlphaFoldDB" id="A0AAV5J7X0"/>
<evidence type="ECO:0008006" key="4">
    <source>
        <dbReference type="Google" id="ProtNLM"/>
    </source>
</evidence>
<feature type="region of interest" description="Disordered" evidence="1">
    <location>
        <begin position="1"/>
        <end position="36"/>
    </location>
</feature>
<evidence type="ECO:0000313" key="3">
    <source>
        <dbReference type="Proteomes" id="UP001054252"/>
    </source>
</evidence>
<comment type="caution">
    <text evidence="2">The sequence shown here is derived from an EMBL/GenBank/DDBJ whole genome shotgun (WGS) entry which is preliminary data.</text>
</comment>
<keyword evidence="3" id="KW-1185">Reference proteome</keyword>
<dbReference type="PANTHER" id="PTHR33223">
    <property type="entry name" value="CCHC-TYPE DOMAIN-CONTAINING PROTEIN"/>
    <property type="match status" value="1"/>
</dbReference>
<gene>
    <name evidence="2" type="ORF">SLEP1_g20194</name>
</gene>
<sequence length="409" mass="46115">MVNTRFVRAGSQAQPFGQEERDENQPHDSAHNSAPTLNQGDVVAAQLIAIQQQFSVFNESHGQSHIAPAKQHLPDDVTRCLDNLEKMVTEQRGAPPPHHNIDSIPHPLNTNITLEPYPTGFKIPQLKTYDGMKDLDDHLHAFYSCIQAQNAFDALMCKIFPSTLRGNARTCRRLIRKTTSELMRVKQGERESLKNYMSKFNDVVLEVSSFNQAMGIVAVIQGLQHERLDQALLKRYDGPIYGFNNQPVKVERVFTLDVAFGSGRTYVTPSVRFLVVEMASSFNTVIGRPMLTKIRAVVSQSHLYMKLPTPMGITTLRGNQAVVKHCYITLVTRPQKGKNQTSKIIPQQVHDNQQVMGVEIVDNRPEDETRATPVEDVKEVQLGDRDQNRKTQIGTRLNPKERAELIAFL</sequence>
<accession>A0AAV5J7X0</accession>